<accession>A0A7S3CM11</accession>
<feature type="transmembrane region" description="Helical" evidence="1">
    <location>
        <begin position="60"/>
        <end position="84"/>
    </location>
</feature>
<dbReference type="AlphaFoldDB" id="A0A7S3CM11"/>
<gene>
    <name evidence="2" type="ORF">SRAS04492_LOCUS3664</name>
</gene>
<reference evidence="2" key="1">
    <citation type="submission" date="2021-01" db="EMBL/GenBank/DDBJ databases">
        <authorList>
            <person name="Corre E."/>
            <person name="Pelletier E."/>
            <person name="Niang G."/>
            <person name="Scheremetjew M."/>
            <person name="Finn R."/>
            <person name="Kale V."/>
            <person name="Holt S."/>
            <person name="Cochrane G."/>
            <person name="Meng A."/>
            <person name="Brown T."/>
            <person name="Cohen L."/>
        </authorList>
    </citation>
    <scope>NUCLEOTIDE SEQUENCE</scope>
    <source>
        <strain evidence="2">Ras09</strain>
    </source>
</reference>
<protein>
    <submittedName>
        <fullName evidence="2">Uncharacterized protein</fullName>
    </submittedName>
</protein>
<keyword evidence="1" id="KW-0472">Membrane</keyword>
<name>A0A7S3CM11_9SPIT</name>
<feature type="transmembrane region" description="Helical" evidence="1">
    <location>
        <begin position="22"/>
        <end position="40"/>
    </location>
</feature>
<sequence length="123" mass="14319">MLSLLLVFEIDVWLRKAKVIRIVSYFAAILYSIGYFTAAFKFVDIYFDLDDQDPSFIQVYYALFIAYNLMMHAGTELGSLVIIFKEISMRYFQLVRGDAGTKTDDVSLSLHDVFSIFSQKKYY</sequence>
<proteinExistence type="predicted"/>
<keyword evidence="1" id="KW-0812">Transmembrane</keyword>
<evidence type="ECO:0000313" key="2">
    <source>
        <dbReference type="EMBL" id="CAE0231866.1"/>
    </source>
</evidence>
<organism evidence="2">
    <name type="scientific">Strombidium rassoulzadegani</name>
    <dbReference type="NCBI Taxonomy" id="1082188"/>
    <lineage>
        <taxon>Eukaryota</taxon>
        <taxon>Sar</taxon>
        <taxon>Alveolata</taxon>
        <taxon>Ciliophora</taxon>
        <taxon>Intramacronucleata</taxon>
        <taxon>Spirotrichea</taxon>
        <taxon>Oligotrichia</taxon>
        <taxon>Strombidiidae</taxon>
        <taxon>Strombidium</taxon>
    </lineage>
</organism>
<keyword evidence="1" id="KW-1133">Transmembrane helix</keyword>
<dbReference type="EMBL" id="HBIA01007134">
    <property type="protein sequence ID" value="CAE0231866.1"/>
    <property type="molecule type" value="Transcribed_RNA"/>
</dbReference>
<evidence type="ECO:0000256" key="1">
    <source>
        <dbReference type="SAM" id="Phobius"/>
    </source>
</evidence>